<accession>A0AAV7W573</accession>
<protein>
    <submittedName>
        <fullName evidence="2">Uncharacterized protein</fullName>
    </submittedName>
</protein>
<evidence type="ECO:0000256" key="1">
    <source>
        <dbReference type="SAM" id="MobiDB-lite"/>
    </source>
</evidence>
<sequence length="159" mass="17397">MCGPSPSPPQDPHSRRSSVPQDPFVLQLMRIPDAEMRPRRKGLSARPDHSLKPRPFSATGSAPTFPEKYLCPKGFLHVSKSPARLHLAVPLRGCLRPVIIVFHRTAAGTQRAHLGLNRSLPTTQDCSHWASREPYPQPPPNIKGHLSGLLATDIGADEG</sequence>
<dbReference type="EMBL" id="JANPWB010000002">
    <property type="protein sequence ID" value="KAJ1207911.1"/>
    <property type="molecule type" value="Genomic_DNA"/>
</dbReference>
<feature type="compositionally biased region" description="Pro residues" evidence="1">
    <location>
        <begin position="1"/>
        <end position="11"/>
    </location>
</feature>
<evidence type="ECO:0000313" key="2">
    <source>
        <dbReference type="EMBL" id="KAJ1207911.1"/>
    </source>
</evidence>
<feature type="region of interest" description="Disordered" evidence="1">
    <location>
        <begin position="1"/>
        <end position="63"/>
    </location>
</feature>
<evidence type="ECO:0000313" key="3">
    <source>
        <dbReference type="Proteomes" id="UP001066276"/>
    </source>
</evidence>
<gene>
    <name evidence="2" type="ORF">NDU88_003301</name>
</gene>
<keyword evidence="3" id="KW-1185">Reference proteome</keyword>
<dbReference type="AlphaFoldDB" id="A0AAV7W573"/>
<proteinExistence type="predicted"/>
<organism evidence="2 3">
    <name type="scientific">Pleurodeles waltl</name>
    <name type="common">Iberian ribbed newt</name>
    <dbReference type="NCBI Taxonomy" id="8319"/>
    <lineage>
        <taxon>Eukaryota</taxon>
        <taxon>Metazoa</taxon>
        <taxon>Chordata</taxon>
        <taxon>Craniata</taxon>
        <taxon>Vertebrata</taxon>
        <taxon>Euteleostomi</taxon>
        <taxon>Amphibia</taxon>
        <taxon>Batrachia</taxon>
        <taxon>Caudata</taxon>
        <taxon>Salamandroidea</taxon>
        <taxon>Salamandridae</taxon>
        <taxon>Pleurodelinae</taxon>
        <taxon>Pleurodeles</taxon>
    </lineage>
</organism>
<name>A0AAV7W573_PLEWA</name>
<dbReference type="Proteomes" id="UP001066276">
    <property type="component" value="Chromosome 1_2"/>
</dbReference>
<reference evidence="2" key="1">
    <citation type="journal article" date="2022" name="bioRxiv">
        <title>Sequencing and chromosome-scale assembly of the giantPleurodeles waltlgenome.</title>
        <authorList>
            <person name="Brown T."/>
            <person name="Elewa A."/>
            <person name="Iarovenko S."/>
            <person name="Subramanian E."/>
            <person name="Araus A.J."/>
            <person name="Petzold A."/>
            <person name="Susuki M."/>
            <person name="Suzuki K.-i.T."/>
            <person name="Hayashi T."/>
            <person name="Toyoda A."/>
            <person name="Oliveira C."/>
            <person name="Osipova E."/>
            <person name="Leigh N.D."/>
            <person name="Simon A."/>
            <person name="Yun M.H."/>
        </authorList>
    </citation>
    <scope>NUCLEOTIDE SEQUENCE</scope>
    <source>
        <strain evidence="2">20211129_DDA</strain>
        <tissue evidence="2">Liver</tissue>
    </source>
</reference>
<comment type="caution">
    <text evidence="2">The sequence shown here is derived from an EMBL/GenBank/DDBJ whole genome shotgun (WGS) entry which is preliminary data.</text>
</comment>